<dbReference type="InterPro" id="IPR001680">
    <property type="entry name" value="WD40_rpt"/>
</dbReference>
<feature type="compositionally biased region" description="Basic and acidic residues" evidence="7">
    <location>
        <begin position="373"/>
        <end position="384"/>
    </location>
</feature>
<evidence type="ECO:0000256" key="1">
    <source>
        <dbReference type="ARBA" id="ARBA00007625"/>
    </source>
</evidence>
<dbReference type="InterPro" id="IPR036322">
    <property type="entry name" value="WD40_repeat_dom_sf"/>
</dbReference>
<evidence type="ECO:0000313" key="9">
    <source>
        <dbReference type="Proteomes" id="UP000002762"/>
    </source>
</evidence>
<dbReference type="Proteomes" id="UP000002762">
    <property type="component" value="Unassembled WGS sequence"/>
</dbReference>
<evidence type="ECO:0000256" key="7">
    <source>
        <dbReference type="SAM" id="MobiDB-lite"/>
    </source>
</evidence>
<gene>
    <name evidence="8" type="ORF">BBA_07941</name>
</gene>
<dbReference type="InterPro" id="IPR050505">
    <property type="entry name" value="WDR55/POC1"/>
</dbReference>
<comment type="similarity">
    <text evidence="1">Belongs to the WD repeat WDR55 family.</text>
</comment>
<dbReference type="OrthoDB" id="2288928at2759"/>
<evidence type="ECO:0000256" key="2">
    <source>
        <dbReference type="ARBA" id="ARBA00022574"/>
    </source>
</evidence>
<evidence type="ECO:0000256" key="4">
    <source>
        <dbReference type="ARBA" id="ARBA00039238"/>
    </source>
</evidence>
<dbReference type="PROSITE" id="PS50082">
    <property type="entry name" value="WD_REPEATS_2"/>
    <property type="match status" value="1"/>
</dbReference>
<sequence length="435" mass="47175">MFENLCTLPLQAEVFATALHPSEPLLTVGLSNGHVQTFRLPPSSSSDESVDGDTSVLSDGKGYLETTWETRRHKGSCRCLAYSHDGSAMYSAGTDAIVKYFDPENGKVISKMAIPTTSTQPDAPTLLHVLNPQSLLLGTDSGALHIVDLRDGRPGKKPAQTHFPHADYVSSITPLPPTEESTSGFSKQWVSTGGTTLAVTDVRRGVLVRSEDQEDELLDACFVHGLGPKKMRGNGMVAIGSGSGILTLWDKGAWDDQQERIIVDGGKGGGESIDCVVAVPKDLGLGQKVVCGVGDGSLRVVDLLSREVDRSLNLRHDDFDAVVSLSFDCQNRLISAGGRTVKVWEELSELQASQNQDEEEEEVDEENDDDEVENKARNSKRPAESDSDEDDDDDDDSDDDGVEEMKQRAKRRKEMKKSKLGPMGAHGIMGFSELD</sequence>
<feature type="region of interest" description="Disordered" evidence="7">
    <location>
        <begin position="350"/>
        <end position="435"/>
    </location>
</feature>
<feature type="compositionally biased region" description="Acidic residues" evidence="7">
    <location>
        <begin position="356"/>
        <end position="372"/>
    </location>
</feature>
<dbReference type="InterPro" id="IPR015943">
    <property type="entry name" value="WD40/YVTN_repeat-like_dom_sf"/>
</dbReference>
<dbReference type="FunCoup" id="J5JI91">
    <property type="interactions" value="94"/>
</dbReference>
<protein>
    <recommendedName>
        <fullName evidence="4">WD repeat-containing protein JIP5</fullName>
    </recommendedName>
    <alternativeName>
        <fullName evidence="5">WD repeat-containing protein jip5</fullName>
    </alternativeName>
</protein>
<keyword evidence="3" id="KW-0677">Repeat</keyword>
<evidence type="ECO:0000256" key="6">
    <source>
        <dbReference type="PROSITE-ProRule" id="PRU00221"/>
    </source>
</evidence>
<feature type="repeat" description="WD" evidence="6">
    <location>
        <begin position="70"/>
        <end position="111"/>
    </location>
</feature>
<proteinExistence type="inferred from homology"/>
<dbReference type="SMART" id="SM00320">
    <property type="entry name" value="WD40"/>
    <property type="match status" value="4"/>
</dbReference>
<keyword evidence="2 6" id="KW-0853">WD repeat</keyword>
<dbReference type="PANTHER" id="PTHR44019">
    <property type="entry name" value="WD REPEAT-CONTAINING PROTEIN 55"/>
    <property type="match status" value="1"/>
</dbReference>
<dbReference type="RefSeq" id="XP_008601260.1">
    <property type="nucleotide sequence ID" value="XM_008603038.1"/>
</dbReference>
<accession>J5JI91</accession>
<dbReference type="EMBL" id="JH725178">
    <property type="protein sequence ID" value="EJP63136.1"/>
    <property type="molecule type" value="Genomic_DNA"/>
</dbReference>
<dbReference type="PANTHER" id="PTHR44019:SF20">
    <property type="entry name" value="WD REPEAT-CONTAINING PROTEIN 55"/>
    <property type="match status" value="1"/>
</dbReference>
<dbReference type="Pfam" id="PF00400">
    <property type="entry name" value="WD40"/>
    <property type="match status" value="1"/>
</dbReference>
<name>J5JI91_BEAB2</name>
<organism evidence="8 9">
    <name type="scientific">Beauveria bassiana (strain ARSEF 2860)</name>
    <name type="common">White muscardine disease fungus</name>
    <name type="synonym">Tritirachium shiotae</name>
    <dbReference type="NCBI Taxonomy" id="655819"/>
    <lineage>
        <taxon>Eukaryota</taxon>
        <taxon>Fungi</taxon>
        <taxon>Dikarya</taxon>
        <taxon>Ascomycota</taxon>
        <taxon>Pezizomycotina</taxon>
        <taxon>Sordariomycetes</taxon>
        <taxon>Hypocreomycetidae</taxon>
        <taxon>Hypocreales</taxon>
        <taxon>Cordycipitaceae</taxon>
        <taxon>Beauveria</taxon>
    </lineage>
</organism>
<dbReference type="InParanoid" id="J5JI91"/>
<dbReference type="AlphaFoldDB" id="J5JI91"/>
<reference evidence="8 9" key="1">
    <citation type="journal article" date="2012" name="Sci. Rep.">
        <title>Genomic perspectives on the evolution of fungal entomopathogenicity in Beauveria bassiana.</title>
        <authorList>
            <person name="Xiao G."/>
            <person name="Ying S.H."/>
            <person name="Zheng P."/>
            <person name="Wang Z.L."/>
            <person name="Zhang S."/>
            <person name="Xie X.Q."/>
            <person name="Shang Y."/>
            <person name="St Leger R.J."/>
            <person name="Zhao G.P."/>
            <person name="Wang C."/>
            <person name="Feng M.G."/>
        </authorList>
    </citation>
    <scope>NUCLEOTIDE SEQUENCE [LARGE SCALE GENOMIC DNA]</scope>
    <source>
        <strain evidence="8 9">ARSEF 2860</strain>
    </source>
</reference>
<feature type="compositionally biased region" description="Basic residues" evidence="7">
    <location>
        <begin position="408"/>
        <end position="419"/>
    </location>
</feature>
<evidence type="ECO:0000256" key="5">
    <source>
        <dbReference type="ARBA" id="ARBA00039514"/>
    </source>
</evidence>
<keyword evidence="9" id="KW-1185">Reference proteome</keyword>
<dbReference type="GeneID" id="19890953"/>
<dbReference type="STRING" id="655819.J5JI91"/>
<dbReference type="SUPFAM" id="SSF50978">
    <property type="entry name" value="WD40 repeat-like"/>
    <property type="match status" value="1"/>
</dbReference>
<dbReference type="Gene3D" id="2.130.10.10">
    <property type="entry name" value="YVTN repeat-like/Quinoprotein amine dehydrogenase"/>
    <property type="match status" value="1"/>
</dbReference>
<feature type="compositionally biased region" description="Acidic residues" evidence="7">
    <location>
        <begin position="385"/>
        <end position="402"/>
    </location>
</feature>
<dbReference type="HOGENOM" id="CLU_052691_0_0_1"/>
<evidence type="ECO:0000313" key="8">
    <source>
        <dbReference type="EMBL" id="EJP63136.1"/>
    </source>
</evidence>
<evidence type="ECO:0000256" key="3">
    <source>
        <dbReference type="ARBA" id="ARBA00022737"/>
    </source>
</evidence>